<dbReference type="EMBL" id="MNBE01000683">
    <property type="protein sequence ID" value="OKO97803.1"/>
    <property type="molecule type" value="Genomic_DNA"/>
</dbReference>
<keyword evidence="2" id="KW-1185">Reference proteome</keyword>
<gene>
    <name evidence="1" type="ORF">PENSUB_9729</name>
</gene>
<proteinExistence type="predicted"/>
<comment type="caution">
    <text evidence="1">The sequence shown here is derived from an EMBL/GenBank/DDBJ whole genome shotgun (WGS) entry which is preliminary data.</text>
</comment>
<reference evidence="1 2" key="1">
    <citation type="submission" date="2016-10" db="EMBL/GenBank/DDBJ databases">
        <title>Genome sequence of the ascomycete fungus Penicillium subrubescens.</title>
        <authorList>
            <person name="De Vries R.P."/>
            <person name="Peng M."/>
            <person name="Dilokpimol A."/>
            <person name="Hilden K."/>
            <person name="Makela M.R."/>
            <person name="Grigoriev I."/>
            <person name="Riley R."/>
            <person name="Granchi Z."/>
        </authorList>
    </citation>
    <scope>NUCLEOTIDE SEQUENCE [LARGE SCALE GENOMIC DNA]</scope>
    <source>
        <strain evidence="1 2">CBS 132785</strain>
    </source>
</reference>
<name>A0A1Q5TC57_9EURO</name>
<evidence type="ECO:0000313" key="2">
    <source>
        <dbReference type="Proteomes" id="UP000186955"/>
    </source>
</evidence>
<accession>A0A1Q5TC57</accession>
<protein>
    <submittedName>
        <fullName evidence="1">Uncharacterized protein</fullName>
    </submittedName>
</protein>
<sequence length="71" mass="8382">MQWLVGRMMQHRPRSRACAVFSLLTPHHWAGLSKIHRLGVEEPERPKIHNNWAPWYPRQGNRDPFWDAGAV</sequence>
<dbReference type="AlphaFoldDB" id="A0A1Q5TC57"/>
<dbReference type="Proteomes" id="UP000186955">
    <property type="component" value="Unassembled WGS sequence"/>
</dbReference>
<evidence type="ECO:0000313" key="1">
    <source>
        <dbReference type="EMBL" id="OKO97803.1"/>
    </source>
</evidence>
<organism evidence="1 2">
    <name type="scientific">Penicillium subrubescens</name>
    <dbReference type="NCBI Taxonomy" id="1316194"/>
    <lineage>
        <taxon>Eukaryota</taxon>
        <taxon>Fungi</taxon>
        <taxon>Dikarya</taxon>
        <taxon>Ascomycota</taxon>
        <taxon>Pezizomycotina</taxon>
        <taxon>Eurotiomycetes</taxon>
        <taxon>Eurotiomycetidae</taxon>
        <taxon>Eurotiales</taxon>
        <taxon>Aspergillaceae</taxon>
        <taxon>Penicillium</taxon>
    </lineage>
</organism>